<accession>E5A4P1</accession>
<dbReference type="HOGENOM" id="CLU_3014625_0_0_1"/>
<protein>
    <submittedName>
        <fullName evidence="1">Predicted protein</fullName>
    </submittedName>
</protein>
<evidence type="ECO:0000313" key="1">
    <source>
        <dbReference type="EMBL" id="CBX98589.1"/>
    </source>
</evidence>
<dbReference type="EMBL" id="FP929134">
    <property type="protein sequence ID" value="CBX98589.1"/>
    <property type="molecule type" value="Genomic_DNA"/>
</dbReference>
<evidence type="ECO:0000313" key="2">
    <source>
        <dbReference type="Proteomes" id="UP000002668"/>
    </source>
</evidence>
<gene>
    <name evidence="1" type="ORF">LEMA_P078280.1</name>
</gene>
<proteinExistence type="predicted"/>
<dbReference type="Proteomes" id="UP000002668">
    <property type="component" value="Genome"/>
</dbReference>
<sequence>MTIGADAQYAELKHSHSCFVHKGCNFGSMYNICAFITSRSWSFAGFCGVGTHNLIP</sequence>
<name>E5A4P1_LEPMJ</name>
<dbReference type="VEuPathDB" id="FungiDB:LEMA_P078280.1"/>
<organism evidence="2">
    <name type="scientific">Leptosphaeria maculans (strain JN3 / isolate v23.1.3 / race Av1-4-5-6-7-8)</name>
    <name type="common">Blackleg fungus</name>
    <name type="synonym">Phoma lingam</name>
    <dbReference type="NCBI Taxonomy" id="985895"/>
    <lineage>
        <taxon>Eukaryota</taxon>
        <taxon>Fungi</taxon>
        <taxon>Dikarya</taxon>
        <taxon>Ascomycota</taxon>
        <taxon>Pezizomycotina</taxon>
        <taxon>Dothideomycetes</taxon>
        <taxon>Pleosporomycetidae</taxon>
        <taxon>Pleosporales</taxon>
        <taxon>Pleosporineae</taxon>
        <taxon>Leptosphaeriaceae</taxon>
        <taxon>Plenodomus</taxon>
        <taxon>Plenodomus lingam/Leptosphaeria maculans species complex</taxon>
    </lineage>
</organism>
<dbReference type="AlphaFoldDB" id="E5A4P1"/>
<reference evidence="2" key="1">
    <citation type="journal article" date="2011" name="Nat. Commun.">
        <title>Effector diversification within compartments of the Leptosphaeria maculans genome affected by Repeat-Induced Point mutations.</title>
        <authorList>
            <person name="Rouxel T."/>
            <person name="Grandaubert J."/>
            <person name="Hane J.K."/>
            <person name="Hoede C."/>
            <person name="van de Wouw A.P."/>
            <person name="Couloux A."/>
            <person name="Dominguez V."/>
            <person name="Anthouard V."/>
            <person name="Bally P."/>
            <person name="Bourras S."/>
            <person name="Cozijnsen A.J."/>
            <person name="Ciuffetti L.M."/>
            <person name="Degrave A."/>
            <person name="Dilmaghani A."/>
            <person name="Duret L."/>
            <person name="Fudal I."/>
            <person name="Goodwin S.B."/>
            <person name="Gout L."/>
            <person name="Glaser N."/>
            <person name="Linglin J."/>
            <person name="Kema G.H.J."/>
            <person name="Lapalu N."/>
            <person name="Lawrence C.B."/>
            <person name="May K."/>
            <person name="Meyer M."/>
            <person name="Ollivier B."/>
            <person name="Poulain J."/>
            <person name="Schoch C.L."/>
            <person name="Simon A."/>
            <person name="Spatafora J.W."/>
            <person name="Stachowiak A."/>
            <person name="Turgeon B.G."/>
            <person name="Tyler B.M."/>
            <person name="Vincent D."/>
            <person name="Weissenbach J."/>
            <person name="Amselem J."/>
            <person name="Quesneville H."/>
            <person name="Oliver R.P."/>
            <person name="Wincker P."/>
            <person name="Balesdent M.-H."/>
            <person name="Howlett B.J."/>
        </authorList>
    </citation>
    <scope>NUCLEOTIDE SEQUENCE [LARGE SCALE GENOMIC DNA]</scope>
    <source>
        <strain evidence="2">JN3 / isolate v23.1.3 / race Av1-4-5-6-7-8</strain>
    </source>
</reference>
<dbReference type="InParanoid" id="E5A4P1"/>
<keyword evidence="2" id="KW-1185">Reference proteome</keyword>